<dbReference type="Pfam" id="PF00109">
    <property type="entry name" value="ketoacyl-synt"/>
    <property type="match status" value="1"/>
</dbReference>
<dbReference type="SMART" id="SM00823">
    <property type="entry name" value="PKS_PP"/>
    <property type="match status" value="1"/>
</dbReference>
<dbReference type="EMBL" id="JBIRPU010000007">
    <property type="protein sequence ID" value="MFI0793634.1"/>
    <property type="molecule type" value="Genomic_DNA"/>
</dbReference>
<dbReference type="InterPro" id="IPR049552">
    <property type="entry name" value="PKS_DH_N"/>
</dbReference>
<dbReference type="InterPro" id="IPR018201">
    <property type="entry name" value="Ketoacyl_synth_AS"/>
</dbReference>
<dbReference type="InterPro" id="IPR014030">
    <property type="entry name" value="Ketoacyl_synth_N"/>
</dbReference>
<dbReference type="Gene3D" id="3.40.50.720">
    <property type="entry name" value="NAD(P)-binding Rossmann-like Domain"/>
    <property type="match status" value="1"/>
</dbReference>
<dbReference type="SMART" id="SM00825">
    <property type="entry name" value="PKS_KS"/>
    <property type="match status" value="1"/>
</dbReference>
<evidence type="ECO:0000259" key="8">
    <source>
        <dbReference type="PROSITE" id="PS50075"/>
    </source>
</evidence>
<dbReference type="RefSeq" id="WP_396679235.1">
    <property type="nucleotide sequence ID" value="NZ_JBIRPU010000007.1"/>
</dbReference>
<dbReference type="InterPro" id="IPR016035">
    <property type="entry name" value="Acyl_Trfase/lysoPLipase"/>
</dbReference>
<dbReference type="CDD" id="cd08956">
    <property type="entry name" value="KR_3_FAS_SDR_x"/>
    <property type="match status" value="1"/>
</dbReference>
<sequence>MRVADDKMRQYLKKVTADLLATKEKLRRGEERADDPVVVVGTGCRFPGGVRSAQDLWDLVDAGRDAIGEFPGDRHWDVEALYDPDPQAGQEGRSYVREGGFVDAGAFDAGFFGISPREALVMDPQQRVLLEVVWETLESAGIDPETLRDSDTGVFCGVTGHDYDTLWKASPYSPHGIIGNIASVVSGRVSYFFDFTGPSVTVDTACSSSLVAIHQAALALRVRECSLAVAAGVTILSTSRSFVEFCGQGVISRTARCRSFAAGADGTIWAEGAGVVLLERLSDARRNGHRVLATLRGSAVNQDGRSNGLSAPNGEAQRRVIGAALADAGLSPHDVDAVEAHGTGTALGDPIEGEALVATYGCGRAPQRPLRLGSVKSNIGHSQAAAGVAGVLKMIMAMRHRRLPRTLHVDEPTAKVDWRGAVALLTEPVEWERGHGPRRAAVSSFGISGTNAHLILEEAPGDEDQDEVEAAATGTLPVFAWPVSAKTERALPAQAAGLLGVAGRTGPADLGFSLATTRSAFRHRAVLLGRDRDSLLDGLHGLAGGEPGPEVVTGVVTAGRVGMLFTGQGSQRPGMALALAKENPVFDEICTELDKHLETPLREILAAPDSGLLDRTDHAQAALFAVEVTLFRIYEGWGLRPRVLLGHSIGEIAAAHVAGVWSLADACRLVAARGRLMAALPEGGAMLSVRAPEHDVLRSLEGRGDRVAIAAVNAADAVVVSGELAEIERLESLWASEGRRTRRLRVSHAFHSPLMEPMLAEFEAVVAGLTAHEPRIPIVSNVTGRLATAGQLTSPAYWAQQIRHTVRFRDGLGAVLAKGVDVLLELGPDAVLSSLVEQAVAVPTLRKGHDDDESVLRALAAVWAHGVAVDWRAVFAPAAPRAVALPTYPFQHEHYWLSAPAGAADVAAAGLGRSTHPFLGAVVDLADGDGRVLTGRLSLAEHPWLAGHRVHDTLILPATAFVEMALHAGELTGCEVLRELTLQAPLLPPEDGGVRIQIQVGAPDDTGTRTVRVFSRPDDDGPWQQHAAGLLAPGGSPGSPGEPALTSWPPPGLVPTIGGGIYERPDLAGGWDYTGAFRGMGRVWLRELPGGGTEVYGEVALPAEHEHEAGHYRIHPALLDAALQTVGLGPYLRPVDTGTGVMPFTWSGFTLHRPGPAKLRIRVRGTDGQVKLTLADDAGLPVATVENLVWRPIPARLSAPSGRRGDRALLGLDWVEATGSVDAQAEVYRVVAEEGDDVPALVRATVERVTGDLAGWLADARHAGARLAVLTRGAVAAGPGETAGLIAAPALGLARAAQAENPGRIVLVDVDEHTPEDTAVALALTTGAPQVAVRDGRALVPVLRPADADGLLSVPEEPAWRLAASGAGTLDDLALVPFPEALEPLGDRDVRVEVRAAGVNFRDVLITLGMYPGSAIPGAEAAGVVREVGPEVTRVRPGDRVTGVFGGAFGAVAVTDERLVAPMPPGWSFEDAAAVPIAWLTAYHGLADLARLRVGETVLVHSGAGGVGIAAIQLARHLGAEVFATASAGKWAVLRDLGLDDDHLASSRTTDFEQRFRSSTGGRGVDVVLNSLTGEFLDASLRLLAPGGRFVEIGKADPRDPAELAGRGIAYQAFDLVESAGPDRIAGMSAELFALFERGVLRLPPRRDWDIRRAPEALRFVSQARHVGKVVLTVPRTARPEDTVLITGASGRLGRDLARHLARGGARRLLLFSRRGSDAPGTDALVAELTAAGTTVSVVAGDVGCREDVRRVLDSVVPEHPLGAVVHAAGVLADGVLGSITGEQLERVLRPKVDGAWHLHELTRDAPPAEFVCFSSAAGVLGAAGQGAYAAANSFLDALMTERRAAGLPATSLAWGPWAPDGDDSSGAGMAGALDTADWARLGRGGMLGLTTEQGLDLWDAARASDRVMLAPMRLDLTTIAGLDEHDVPAMLRELAGRSGRRRAVRPRSASAVSPEALGALAPARRRGRLRELVRIHVAAVLGYASADEVAVELPFHDLGFDSLTSVELRNRIGGATGLQLPATLAFDQPTPLALIEHLDAELTRTAAAPAEPTPAPSVLDGLAALEAGAAGLDDESRGEVRTRLRALLDVLTPGDDAGDDRAALRSATTVEKLFDFVDREFG</sequence>
<dbReference type="Pfam" id="PF22953">
    <property type="entry name" value="SpnB_Rossmann"/>
    <property type="match status" value="1"/>
</dbReference>
<dbReference type="InterPro" id="IPR014043">
    <property type="entry name" value="Acyl_transferase_dom"/>
</dbReference>
<feature type="active site" description="Proton donor; for dehydratase activity" evidence="6">
    <location>
        <position position="1120"/>
    </location>
</feature>
<dbReference type="InterPro" id="IPR049551">
    <property type="entry name" value="PKS_DH_C"/>
</dbReference>
<dbReference type="Pfam" id="PF16197">
    <property type="entry name" value="KAsynt_C_assoc"/>
    <property type="match status" value="1"/>
</dbReference>
<dbReference type="Pfam" id="PF00550">
    <property type="entry name" value="PP-binding"/>
    <property type="match status" value="1"/>
</dbReference>
<dbReference type="Pfam" id="PF13602">
    <property type="entry name" value="ADH_zinc_N_2"/>
    <property type="match status" value="1"/>
</dbReference>
<proteinExistence type="predicted"/>
<dbReference type="InterPro" id="IPR050091">
    <property type="entry name" value="PKS_NRPS_Biosynth_Enz"/>
</dbReference>
<dbReference type="Pfam" id="PF21089">
    <property type="entry name" value="PKS_DH_N"/>
    <property type="match status" value="1"/>
</dbReference>
<dbReference type="InterPro" id="IPR002364">
    <property type="entry name" value="Quin_OxRdtase/zeta-crystal_CS"/>
</dbReference>
<dbReference type="InterPro" id="IPR001227">
    <property type="entry name" value="Ac_transferase_dom_sf"/>
</dbReference>
<dbReference type="Gene3D" id="3.40.47.10">
    <property type="match status" value="1"/>
</dbReference>
<evidence type="ECO:0000256" key="6">
    <source>
        <dbReference type="PROSITE-ProRule" id="PRU01363"/>
    </source>
</evidence>
<dbReference type="SUPFAM" id="SSF51735">
    <property type="entry name" value="NAD(P)-binding Rossmann-fold domains"/>
    <property type="match status" value="3"/>
</dbReference>
<dbReference type="InterPro" id="IPR032821">
    <property type="entry name" value="PKS_assoc"/>
</dbReference>
<evidence type="ECO:0000313" key="11">
    <source>
        <dbReference type="EMBL" id="MFI0793634.1"/>
    </source>
</evidence>
<keyword evidence="4" id="KW-0511">Multifunctional enzyme</keyword>
<dbReference type="InterPro" id="IPR036291">
    <property type="entry name" value="NAD(P)-bd_dom_sf"/>
</dbReference>
<dbReference type="Proteomes" id="UP001611075">
    <property type="component" value="Unassembled WGS sequence"/>
</dbReference>
<evidence type="ECO:0000256" key="1">
    <source>
        <dbReference type="ARBA" id="ARBA00022450"/>
    </source>
</evidence>
<dbReference type="Pfam" id="PF02801">
    <property type="entry name" value="Ketoacyl-synt_C"/>
    <property type="match status" value="1"/>
</dbReference>
<keyword evidence="1" id="KW-0596">Phosphopantetheine</keyword>
<dbReference type="InterPro" id="IPR013968">
    <property type="entry name" value="PKS_KR"/>
</dbReference>
<dbReference type="Gene3D" id="1.10.1200.10">
    <property type="entry name" value="ACP-like"/>
    <property type="match status" value="1"/>
</dbReference>
<dbReference type="PANTHER" id="PTHR43775:SF51">
    <property type="entry name" value="INACTIVE PHENOLPHTHIOCEROL SYNTHESIS POLYKETIDE SYNTHASE TYPE I PKS1-RELATED"/>
    <property type="match status" value="1"/>
</dbReference>
<dbReference type="SUPFAM" id="SSF53901">
    <property type="entry name" value="Thiolase-like"/>
    <property type="match status" value="1"/>
</dbReference>
<dbReference type="InterPro" id="IPR016039">
    <property type="entry name" value="Thiolase-like"/>
</dbReference>
<dbReference type="SMART" id="SM00829">
    <property type="entry name" value="PKS_ER"/>
    <property type="match status" value="1"/>
</dbReference>
<dbReference type="PROSITE" id="PS01162">
    <property type="entry name" value="QOR_ZETA_CRYSTAL"/>
    <property type="match status" value="1"/>
</dbReference>
<feature type="region of interest" description="N-terminal hotdog fold" evidence="6">
    <location>
        <begin position="916"/>
        <end position="1038"/>
    </location>
</feature>
<dbReference type="CDD" id="cd05195">
    <property type="entry name" value="enoyl_red"/>
    <property type="match status" value="1"/>
</dbReference>
<dbReference type="Pfam" id="PF08659">
    <property type="entry name" value="KR"/>
    <property type="match status" value="1"/>
</dbReference>
<dbReference type="PROSITE" id="PS50075">
    <property type="entry name" value="CARRIER"/>
    <property type="match status" value="1"/>
</dbReference>
<dbReference type="PROSITE" id="PS52004">
    <property type="entry name" value="KS3_2"/>
    <property type="match status" value="1"/>
</dbReference>
<evidence type="ECO:0000256" key="2">
    <source>
        <dbReference type="ARBA" id="ARBA00022553"/>
    </source>
</evidence>
<dbReference type="Gene3D" id="3.30.70.3290">
    <property type="match status" value="1"/>
</dbReference>
<keyword evidence="12" id="KW-1185">Reference proteome</keyword>
<feature type="region of interest" description="C-terminal hotdog fold" evidence="6">
    <location>
        <begin position="1053"/>
        <end position="1199"/>
    </location>
</feature>
<evidence type="ECO:0000256" key="5">
    <source>
        <dbReference type="ARBA" id="ARBA00023315"/>
    </source>
</evidence>
<keyword evidence="2" id="KW-0597">Phosphoprotein</keyword>
<dbReference type="InterPro" id="IPR009081">
    <property type="entry name" value="PP-bd_ACP"/>
</dbReference>
<dbReference type="CDD" id="cd00833">
    <property type="entry name" value="PKS"/>
    <property type="match status" value="1"/>
</dbReference>
<dbReference type="Gene3D" id="3.40.366.10">
    <property type="entry name" value="Malonyl-Coenzyme A Acyl Carrier Protein, domain 2"/>
    <property type="match status" value="1"/>
</dbReference>
<dbReference type="PROSITE" id="PS00012">
    <property type="entry name" value="PHOSPHOPANTETHEINE"/>
    <property type="match status" value="1"/>
</dbReference>
<organism evidence="11 12">
    <name type="scientific">Micromonospora rubida</name>
    <dbReference type="NCBI Taxonomy" id="2697657"/>
    <lineage>
        <taxon>Bacteria</taxon>
        <taxon>Bacillati</taxon>
        <taxon>Actinomycetota</taxon>
        <taxon>Actinomycetes</taxon>
        <taxon>Micromonosporales</taxon>
        <taxon>Micromonosporaceae</taxon>
        <taxon>Micromonospora</taxon>
    </lineage>
</organism>
<dbReference type="Pfam" id="PF08240">
    <property type="entry name" value="ADH_N"/>
    <property type="match status" value="1"/>
</dbReference>
<feature type="domain" description="Ketosynthase family 3 (KS3)" evidence="9">
    <location>
        <begin position="34"/>
        <end position="458"/>
    </location>
</feature>
<dbReference type="InterPro" id="IPR055123">
    <property type="entry name" value="SpnB-like_Rossmann"/>
</dbReference>
<accession>A0ABW7SIZ9</accession>
<feature type="domain" description="Carrier" evidence="8">
    <location>
        <begin position="1968"/>
        <end position="2043"/>
    </location>
</feature>
<feature type="active site" description="Proton acceptor; for dehydratase activity" evidence="6">
    <location>
        <position position="948"/>
    </location>
</feature>
<evidence type="ECO:0000259" key="10">
    <source>
        <dbReference type="PROSITE" id="PS52019"/>
    </source>
</evidence>
<feature type="domain" description="PKS/mFAS DH" evidence="10">
    <location>
        <begin position="916"/>
        <end position="1199"/>
    </location>
</feature>
<dbReference type="SMART" id="SM00822">
    <property type="entry name" value="PKS_KR"/>
    <property type="match status" value="1"/>
</dbReference>
<gene>
    <name evidence="11" type="ORF">ACH4OY_13225</name>
</gene>
<dbReference type="InterPro" id="IPR042104">
    <property type="entry name" value="PKS_dehydratase_sf"/>
</dbReference>
<keyword evidence="3" id="KW-0808">Transferase</keyword>
<dbReference type="InterPro" id="IPR020843">
    <property type="entry name" value="ER"/>
</dbReference>
<dbReference type="Gene3D" id="3.90.180.10">
    <property type="entry name" value="Medium-chain alcohol dehydrogenases, catalytic domain"/>
    <property type="match status" value="1"/>
</dbReference>
<dbReference type="InterPro" id="IPR057326">
    <property type="entry name" value="KR_dom"/>
</dbReference>
<dbReference type="SMART" id="SM00827">
    <property type="entry name" value="PKS_AT"/>
    <property type="match status" value="1"/>
</dbReference>
<dbReference type="PROSITE" id="PS00606">
    <property type="entry name" value="KS3_1"/>
    <property type="match status" value="1"/>
</dbReference>
<dbReference type="Pfam" id="PF14765">
    <property type="entry name" value="PS-DH"/>
    <property type="match status" value="1"/>
</dbReference>
<dbReference type="PANTHER" id="PTHR43775">
    <property type="entry name" value="FATTY ACID SYNTHASE"/>
    <property type="match status" value="1"/>
</dbReference>
<evidence type="ECO:0000256" key="3">
    <source>
        <dbReference type="ARBA" id="ARBA00022679"/>
    </source>
</evidence>
<dbReference type="InterPro" id="IPR006162">
    <property type="entry name" value="Ppantetheine_attach_site"/>
</dbReference>
<dbReference type="InterPro" id="IPR036736">
    <property type="entry name" value="ACP-like_sf"/>
</dbReference>
<dbReference type="InterPro" id="IPR011032">
    <property type="entry name" value="GroES-like_sf"/>
</dbReference>
<evidence type="ECO:0000313" key="12">
    <source>
        <dbReference type="Proteomes" id="UP001611075"/>
    </source>
</evidence>
<feature type="compositionally biased region" description="Low complexity" evidence="7">
    <location>
        <begin position="1027"/>
        <end position="1045"/>
    </location>
</feature>
<dbReference type="SMART" id="SM01294">
    <property type="entry name" value="PKS_PP_betabranch"/>
    <property type="match status" value="1"/>
</dbReference>
<evidence type="ECO:0000256" key="7">
    <source>
        <dbReference type="SAM" id="MobiDB-lite"/>
    </source>
</evidence>
<dbReference type="InterPro" id="IPR020806">
    <property type="entry name" value="PKS_PP-bd"/>
</dbReference>
<name>A0ABW7SIZ9_9ACTN</name>
<dbReference type="PROSITE" id="PS52019">
    <property type="entry name" value="PKS_MFAS_DH"/>
    <property type="match status" value="1"/>
</dbReference>
<dbReference type="SUPFAM" id="SSF55048">
    <property type="entry name" value="Probable ACP-binding domain of malonyl-CoA ACP transacylase"/>
    <property type="match status" value="1"/>
</dbReference>
<comment type="caution">
    <text evidence="11">The sequence shown here is derived from an EMBL/GenBank/DDBJ whole genome shotgun (WGS) entry which is preliminary data.</text>
</comment>
<dbReference type="Pfam" id="PF00698">
    <property type="entry name" value="Acyl_transf_1"/>
    <property type="match status" value="1"/>
</dbReference>
<dbReference type="InterPro" id="IPR020841">
    <property type="entry name" value="PKS_Beta-ketoAc_synthase_dom"/>
</dbReference>
<dbReference type="InterPro" id="IPR020807">
    <property type="entry name" value="PKS_DH"/>
</dbReference>
<feature type="region of interest" description="Disordered" evidence="7">
    <location>
        <begin position="1016"/>
        <end position="1050"/>
    </location>
</feature>
<dbReference type="SUPFAM" id="SSF52151">
    <property type="entry name" value="FabD/lysophospholipase-like"/>
    <property type="match status" value="1"/>
</dbReference>
<dbReference type="SMART" id="SM00826">
    <property type="entry name" value="PKS_DH"/>
    <property type="match status" value="1"/>
</dbReference>
<protein>
    <submittedName>
        <fullName evidence="11">SDR family NAD(P)-dependent oxidoreductase</fullName>
    </submittedName>
</protein>
<reference evidence="11 12" key="1">
    <citation type="submission" date="2024-10" db="EMBL/GenBank/DDBJ databases">
        <title>The Natural Products Discovery Center: Release of the First 8490 Sequenced Strains for Exploring Actinobacteria Biosynthetic Diversity.</title>
        <authorList>
            <person name="Kalkreuter E."/>
            <person name="Kautsar S.A."/>
            <person name="Yang D."/>
            <person name="Bader C.D."/>
            <person name="Teijaro C.N."/>
            <person name="Fluegel L."/>
            <person name="Davis C.M."/>
            <person name="Simpson J.R."/>
            <person name="Lauterbach L."/>
            <person name="Steele A.D."/>
            <person name="Gui C."/>
            <person name="Meng S."/>
            <person name="Li G."/>
            <person name="Viehrig K."/>
            <person name="Ye F."/>
            <person name="Su P."/>
            <person name="Kiefer A.F."/>
            <person name="Nichols A."/>
            <person name="Cepeda A.J."/>
            <person name="Yan W."/>
            <person name="Fan B."/>
            <person name="Jiang Y."/>
            <person name="Adhikari A."/>
            <person name="Zheng C.-J."/>
            <person name="Schuster L."/>
            <person name="Cowan T.M."/>
            <person name="Smanski M.J."/>
            <person name="Chevrette M.G."/>
            <person name="De Carvalho L.P.S."/>
            <person name="Shen B."/>
        </authorList>
    </citation>
    <scope>NUCLEOTIDE SEQUENCE [LARGE SCALE GENOMIC DNA]</scope>
    <source>
        <strain evidence="11 12">NPDC021253</strain>
    </source>
</reference>
<dbReference type="SUPFAM" id="SSF50129">
    <property type="entry name" value="GroES-like"/>
    <property type="match status" value="1"/>
</dbReference>
<evidence type="ECO:0000256" key="4">
    <source>
        <dbReference type="ARBA" id="ARBA00023268"/>
    </source>
</evidence>
<dbReference type="InterPro" id="IPR014031">
    <property type="entry name" value="Ketoacyl_synth_C"/>
</dbReference>
<dbReference type="SUPFAM" id="SSF47336">
    <property type="entry name" value="ACP-like"/>
    <property type="match status" value="1"/>
</dbReference>
<dbReference type="InterPro" id="IPR013154">
    <property type="entry name" value="ADH-like_N"/>
</dbReference>
<dbReference type="InterPro" id="IPR016036">
    <property type="entry name" value="Malonyl_transacylase_ACP-bd"/>
</dbReference>
<evidence type="ECO:0000259" key="9">
    <source>
        <dbReference type="PROSITE" id="PS52004"/>
    </source>
</evidence>
<dbReference type="Gene3D" id="3.10.129.110">
    <property type="entry name" value="Polyketide synthase dehydratase"/>
    <property type="match status" value="1"/>
</dbReference>
<dbReference type="InterPro" id="IPR049900">
    <property type="entry name" value="PKS_mFAS_DH"/>
</dbReference>
<dbReference type="Gene3D" id="3.40.50.11460">
    <property type="match status" value="1"/>
</dbReference>
<keyword evidence="5" id="KW-0012">Acyltransferase</keyword>